<dbReference type="PROSITE" id="PS50188">
    <property type="entry name" value="B302_SPRY"/>
    <property type="match status" value="1"/>
</dbReference>
<dbReference type="PROSITE" id="PS50089">
    <property type="entry name" value="ZF_RING_2"/>
    <property type="match status" value="1"/>
</dbReference>
<dbReference type="SMART" id="SM00336">
    <property type="entry name" value="BBOX"/>
    <property type="match status" value="2"/>
</dbReference>
<dbReference type="PROSITE" id="PS50119">
    <property type="entry name" value="ZF_BBOX"/>
    <property type="match status" value="1"/>
</dbReference>
<dbReference type="Gene3D" id="2.60.40.10">
    <property type="entry name" value="Immunoglobulins"/>
    <property type="match status" value="1"/>
</dbReference>
<dbReference type="InterPro" id="IPR003879">
    <property type="entry name" value="Butyrophylin_SPRY"/>
</dbReference>
<evidence type="ECO:0000259" key="12">
    <source>
        <dbReference type="PROSITE" id="PS50119"/>
    </source>
</evidence>
<dbReference type="Pfam" id="PF00643">
    <property type="entry name" value="zf-B_box"/>
    <property type="match status" value="1"/>
</dbReference>
<dbReference type="Gene3D" id="3.30.40.10">
    <property type="entry name" value="Zinc/RING finger domain, C3HC4 (zinc finger)"/>
    <property type="match status" value="1"/>
</dbReference>
<dbReference type="PROSITE" id="PS00518">
    <property type="entry name" value="ZF_RING_1"/>
    <property type="match status" value="1"/>
</dbReference>
<dbReference type="CDD" id="cd19758">
    <property type="entry name" value="Bbox2_MID"/>
    <property type="match status" value="1"/>
</dbReference>
<keyword evidence="2" id="KW-0963">Cytoplasm</keyword>
<gene>
    <name evidence="15" type="primary">LOC109487368</name>
</gene>
<dbReference type="InterPro" id="IPR036116">
    <property type="entry name" value="FN3_sf"/>
</dbReference>
<keyword evidence="5" id="KW-0833">Ubl conjugation pathway</keyword>
<dbReference type="SMART" id="SM00184">
    <property type="entry name" value="RING"/>
    <property type="match status" value="1"/>
</dbReference>
<dbReference type="SMART" id="SM00502">
    <property type="entry name" value="BBC"/>
    <property type="match status" value="1"/>
</dbReference>
<dbReference type="SMART" id="SM00060">
    <property type="entry name" value="FN3"/>
    <property type="match status" value="1"/>
</dbReference>
<dbReference type="SUPFAM" id="SSF49265">
    <property type="entry name" value="Fibronectin type III"/>
    <property type="match status" value="1"/>
</dbReference>
<evidence type="ECO:0000256" key="9">
    <source>
        <dbReference type="PROSITE-ProRule" id="PRU00024"/>
    </source>
</evidence>
<dbReference type="SUPFAM" id="SSF57845">
    <property type="entry name" value="B-box zinc-binding domain"/>
    <property type="match status" value="1"/>
</dbReference>
<dbReference type="PRINTS" id="PR01407">
    <property type="entry name" value="BUTYPHLNCDUF"/>
</dbReference>
<dbReference type="SUPFAM" id="SSF57850">
    <property type="entry name" value="RING/U-box"/>
    <property type="match status" value="1"/>
</dbReference>
<dbReference type="InterPro" id="IPR001870">
    <property type="entry name" value="B30.2/SPRY"/>
</dbReference>
<evidence type="ECO:0000256" key="1">
    <source>
        <dbReference type="ARBA" id="ARBA00004245"/>
    </source>
</evidence>
<evidence type="ECO:0000313" key="14">
    <source>
        <dbReference type="Proteomes" id="UP000515135"/>
    </source>
</evidence>
<evidence type="ECO:0000256" key="10">
    <source>
        <dbReference type="SAM" id="Coils"/>
    </source>
</evidence>
<evidence type="ECO:0000256" key="6">
    <source>
        <dbReference type="ARBA" id="ARBA00022833"/>
    </source>
</evidence>
<dbReference type="InterPro" id="IPR003649">
    <property type="entry name" value="Bbox_C"/>
</dbReference>
<feature type="domain" description="RING-type" evidence="11">
    <location>
        <begin position="10"/>
        <end position="74"/>
    </location>
</feature>
<evidence type="ECO:0000259" key="13">
    <source>
        <dbReference type="PROSITE" id="PS50188"/>
    </source>
</evidence>
<dbReference type="CDD" id="cd19801">
    <property type="entry name" value="Bbox1_MID"/>
    <property type="match status" value="1"/>
</dbReference>
<comment type="subcellular location">
    <subcellularLocation>
        <location evidence="1">Cytoplasm</location>
        <location evidence="1">Cytoskeleton</location>
    </subcellularLocation>
</comment>
<dbReference type="Gene3D" id="3.30.160.60">
    <property type="entry name" value="Classic Zinc Finger"/>
    <property type="match status" value="1"/>
</dbReference>
<evidence type="ECO:0000259" key="11">
    <source>
        <dbReference type="PROSITE" id="PS50089"/>
    </source>
</evidence>
<dbReference type="InterPro" id="IPR001841">
    <property type="entry name" value="Znf_RING"/>
</dbReference>
<organism evidence="14 15">
    <name type="scientific">Branchiostoma belcheri</name>
    <name type="common">Amphioxus</name>
    <dbReference type="NCBI Taxonomy" id="7741"/>
    <lineage>
        <taxon>Eukaryota</taxon>
        <taxon>Metazoa</taxon>
        <taxon>Chordata</taxon>
        <taxon>Cephalochordata</taxon>
        <taxon>Leptocardii</taxon>
        <taxon>Amphioxiformes</taxon>
        <taxon>Branchiostomatidae</taxon>
        <taxon>Branchiostoma</taxon>
    </lineage>
</organism>
<reference evidence="15" key="1">
    <citation type="submission" date="2025-08" db="UniProtKB">
        <authorList>
            <consortium name="RefSeq"/>
        </authorList>
    </citation>
    <scope>IDENTIFICATION</scope>
    <source>
        <tissue evidence="15">Gonad</tissue>
    </source>
</reference>
<keyword evidence="3" id="KW-0479">Metal-binding</keyword>
<dbReference type="Gene3D" id="2.60.120.920">
    <property type="match status" value="1"/>
</dbReference>
<dbReference type="Pfam" id="PF00622">
    <property type="entry name" value="SPRY"/>
    <property type="match status" value="1"/>
</dbReference>
<evidence type="ECO:0000256" key="2">
    <source>
        <dbReference type="ARBA" id="ARBA00022490"/>
    </source>
</evidence>
<dbReference type="CDD" id="cd00063">
    <property type="entry name" value="FN3"/>
    <property type="match status" value="1"/>
</dbReference>
<keyword evidence="8" id="KW-0206">Cytoskeleton</keyword>
<dbReference type="Pfam" id="PF13445">
    <property type="entry name" value="zf-RING_UBOX"/>
    <property type="match status" value="1"/>
</dbReference>
<evidence type="ECO:0000256" key="7">
    <source>
        <dbReference type="ARBA" id="ARBA00023054"/>
    </source>
</evidence>
<dbReference type="Pfam" id="PF22586">
    <property type="entry name" value="ANCHR-like_BBOX"/>
    <property type="match status" value="1"/>
</dbReference>
<dbReference type="SUPFAM" id="SSF49899">
    <property type="entry name" value="Concanavalin A-like lectins/glucanases"/>
    <property type="match status" value="1"/>
</dbReference>
<dbReference type="InterPro" id="IPR050617">
    <property type="entry name" value="E3_ligase_FN3/SPRY"/>
</dbReference>
<protein>
    <submittedName>
        <fullName evidence="15">E3 ubiquitin-protein ligase Midline-1-like</fullName>
    </submittedName>
</protein>
<dbReference type="OrthoDB" id="9049620at2759"/>
<accession>A0A6P5AB99</accession>
<dbReference type="InterPro" id="IPR013083">
    <property type="entry name" value="Znf_RING/FYVE/PHD"/>
</dbReference>
<dbReference type="InterPro" id="IPR013320">
    <property type="entry name" value="ConA-like_dom_sf"/>
</dbReference>
<dbReference type="InterPro" id="IPR003877">
    <property type="entry name" value="SPRY_dom"/>
</dbReference>
<name>A0A6P5AB99_BRABE</name>
<dbReference type="PANTHER" id="PTHR24099:SF16">
    <property type="entry name" value="E3 UBIQUITIN-PROTEIN LIGASE MIDLINE-1-LIKE ISOFORM X1"/>
    <property type="match status" value="1"/>
</dbReference>
<keyword evidence="4 9" id="KW-0863">Zinc-finger</keyword>
<dbReference type="GO" id="GO:0008270">
    <property type="term" value="F:zinc ion binding"/>
    <property type="evidence" value="ECO:0007669"/>
    <property type="project" value="UniProtKB-KW"/>
</dbReference>
<feature type="coiled-coil region" evidence="10">
    <location>
        <begin position="206"/>
        <end position="244"/>
    </location>
</feature>
<evidence type="ECO:0000256" key="5">
    <source>
        <dbReference type="ARBA" id="ARBA00022786"/>
    </source>
</evidence>
<dbReference type="InterPro" id="IPR017907">
    <property type="entry name" value="Znf_RING_CS"/>
</dbReference>
<dbReference type="RefSeq" id="XP_019646903.1">
    <property type="nucleotide sequence ID" value="XM_019791344.1"/>
</dbReference>
<feature type="domain" description="B30.2/SPRY" evidence="13">
    <location>
        <begin position="470"/>
        <end position="661"/>
    </location>
</feature>
<keyword evidence="7 10" id="KW-0175">Coiled coil</keyword>
<dbReference type="AlphaFoldDB" id="A0A6P5AB99"/>
<evidence type="ECO:0000256" key="4">
    <source>
        <dbReference type="ARBA" id="ARBA00022771"/>
    </source>
</evidence>
<proteinExistence type="predicted"/>
<evidence type="ECO:0000256" key="8">
    <source>
        <dbReference type="ARBA" id="ARBA00023212"/>
    </source>
</evidence>
<keyword evidence="6" id="KW-0862">Zinc</keyword>
<dbReference type="Gene3D" id="4.10.830.40">
    <property type="match status" value="1"/>
</dbReference>
<keyword evidence="14" id="KW-1185">Reference proteome</keyword>
<dbReference type="Proteomes" id="UP000515135">
    <property type="component" value="Unplaced"/>
</dbReference>
<dbReference type="GO" id="GO:0005856">
    <property type="term" value="C:cytoskeleton"/>
    <property type="evidence" value="ECO:0007669"/>
    <property type="project" value="UniProtKB-SubCell"/>
</dbReference>
<dbReference type="InterPro" id="IPR000315">
    <property type="entry name" value="Znf_B-box"/>
</dbReference>
<dbReference type="InterPro" id="IPR003961">
    <property type="entry name" value="FN3_dom"/>
</dbReference>
<dbReference type="PANTHER" id="PTHR24099">
    <property type="entry name" value="E3 UBIQUITIN-PROTEIN LIGASE TRIM36-RELATED"/>
    <property type="match status" value="1"/>
</dbReference>
<dbReference type="KEGG" id="bbel:109487368"/>
<feature type="domain" description="B box-type" evidence="12">
    <location>
        <begin position="167"/>
        <end position="209"/>
    </location>
</feature>
<dbReference type="InterPro" id="IPR027370">
    <property type="entry name" value="Znf-RING_euk"/>
</dbReference>
<dbReference type="InterPro" id="IPR043136">
    <property type="entry name" value="B30.2/SPRY_sf"/>
</dbReference>
<evidence type="ECO:0000313" key="15">
    <source>
        <dbReference type="RefSeq" id="XP_019646903.1"/>
    </source>
</evidence>
<evidence type="ECO:0000256" key="3">
    <source>
        <dbReference type="ARBA" id="ARBA00022723"/>
    </source>
</evidence>
<dbReference type="InterPro" id="IPR013783">
    <property type="entry name" value="Ig-like_fold"/>
</dbReference>
<sequence>MEGLGDELTCPVCLELYTCPLLLPCQHNLCRRCAEAFLEAPAGEPEGAQAACSSEPAPPSPEDTPGSFACPTCREEVHLGDRGVDGLRRNLLLQNIIDRFKHAQSQLKRDAVPCLVCDAAPPRDAVKSCSTCKLSYCRECLQLLHPSRGVLANHQLVAPMESFDGMQKTVVCPDHKNKPVELYCMEDSTPVCSLCKLVGKHKEHDVAALEEVFESKKEDLQKVVEEMEGKMEKETTKIIELETKKAAIESHGAQVKSQIQTECNALIDIIREREVAMVAKVDEVVKDDTSKIQTFIDNSEKKVKSATSCLAYAKEAVKETDPACFLQSEQLVRGRVEQSTSMFFDDEEHTRIPTDRVSVNLSSAKSLMKGLDLPHAPVISSEKCSATAGEVTVSWDADGQDSDSKTSFDLAYIEWETSDDSGVFELHCSCDDESSDDPAIIVQNIRGNFSVVRGLSSDTKYKFQVCATDDSGGGVCPSASVSMVTLPFFFRFDPETAGKRLHLSERNTRAVKGDAIPSLPEVPGRFKTSTVFGDAAVSGGRHYWEVGTEDARYYLLGVAYGDVSREVNVGESAGGWGIERTSGDTYKAHDEGNSCEINFSPHPDKIGVILDYNAGFVTFQDANSKKVIHTFKVKFERPVYPAFSLWIGLGGISSVLKLHTGVSMPQ</sequence>
<dbReference type="GeneID" id="109487368"/>
<dbReference type="SMART" id="SM00449">
    <property type="entry name" value="SPRY"/>
    <property type="match status" value="1"/>
</dbReference>